<evidence type="ECO:0008006" key="3">
    <source>
        <dbReference type="Google" id="ProtNLM"/>
    </source>
</evidence>
<sequence>MLLPGVYISHTGNPTWQQLAWAAVLATWPAALCGESALRAYDGPVPGRRRAEQQVVHVAIDRRRSVPAPVPGVTVHQVARLEESVLWNLGPPRQRYADAVLDAALSAGSELERVAVLARGCGTRGTTAQQLTTALARRPRAPHRRWTERVLCDLAEGTCSVLEHGYLTRVERPHGLPRAARQQRERSVSGVVYRDATYATAVVELDGRMFHDEHHARDRDLERDLDVAASGRTTVRLGWGQVLERPCTTAVKVAAFLRHHEITVELRPCGPTCAAKRLRVA</sequence>
<organism evidence="1 2">
    <name type="scientific">Nocardioides aquaticus</name>
    <dbReference type="NCBI Taxonomy" id="160826"/>
    <lineage>
        <taxon>Bacteria</taxon>
        <taxon>Bacillati</taxon>
        <taxon>Actinomycetota</taxon>
        <taxon>Actinomycetes</taxon>
        <taxon>Propionibacteriales</taxon>
        <taxon>Nocardioidaceae</taxon>
        <taxon>Nocardioides</taxon>
    </lineage>
</organism>
<evidence type="ECO:0000313" key="1">
    <source>
        <dbReference type="EMBL" id="QVT81966.1"/>
    </source>
</evidence>
<dbReference type="Proteomes" id="UP000679307">
    <property type="component" value="Chromosome"/>
</dbReference>
<protein>
    <recommendedName>
        <fullName evidence="3">Transcriptional regulator, AbiEi antitoxin, Type IV TA system</fullName>
    </recommendedName>
</protein>
<keyword evidence="2" id="KW-1185">Reference proteome</keyword>
<dbReference type="RefSeq" id="WP_214057250.1">
    <property type="nucleotide sequence ID" value="NZ_BAAAHS010000154.1"/>
</dbReference>
<gene>
    <name evidence="1" type="ORF">ENKNEFLB_04385</name>
</gene>
<reference evidence="1 2" key="1">
    <citation type="submission" date="2021-05" db="EMBL/GenBank/DDBJ databases">
        <title>Complete genome of Nocardioides aquaticus KCTC 9944T isolated from meromictic and hypersaline Ekho Lake, Antarctica.</title>
        <authorList>
            <person name="Hwang K."/>
            <person name="Kim K.M."/>
            <person name="Choe H."/>
        </authorList>
    </citation>
    <scope>NUCLEOTIDE SEQUENCE [LARGE SCALE GENOMIC DNA]</scope>
    <source>
        <strain evidence="1 2">KCTC 9944</strain>
    </source>
</reference>
<name>A0ABX8ENA7_9ACTN</name>
<proteinExistence type="predicted"/>
<accession>A0ABX8ENA7</accession>
<dbReference type="EMBL" id="CP075371">
    <property type="protein sequence ID" value="QVT81966.1"/>
    <property type="molecule type" value="Genomic_DNA"/>
</dbReference>
<evidence type="ECO:0000313" key="2">
    <source>
        <dbReference type="Proteomes" id="UP000679307"/>
    </source>
</evidence>